<feature type="region of interest" description="Disordered" evidence="4">
    <location>
        <begin position="159"/>
        <end position="214"/>
    </location>
</feature>
<feature type="region of interest" description="Disordered" evidence="4">
    <location>
        <begin position="930"/>
        <end position="981"/>
    </location>
</feature>
<dbReference type="Gene3D" id="1.10.1200.10">
    <property type="entry name" value="ACP-like"/>
    <property type="match status" value="1"/>
</dbReference>
<keyword evidence="7" id="KW-1185">Reference proteome</keyword>
<feature type="compositionally biased region" description="Low complexity" evidence="4">
    <location>
        <begin position="176"/>
        <end position="186"/>
    </location>
</feature>
<sequence>MAPVEYEFPVSPAQARMLVLDQLNPGTAQYNVPVAFAVRGPFDVAAFQASLDASVARHEALRTVFRPHDGQYLQVVAEQAKAAVRVVRDVPAGDARALLAAEAARPFDVEAGPLLRCVVYALDDGHHLVLLTAHHLVCDGWSLRLLLQELGDAYALSDAPQSPGYSASPSDAPQYPSSSSDALQDPSSPPDAPQDPSSPPDTPQDPSSPPDALQYPDYAVWQRERLASHALDEAIAYWTDELRDVPRTLALPTDRPRPAVQSTSGGVCRLDLAPDTRERLAKVAAERSATPFAAMFAAFAAFLTRVTGQRDFVVGVPVSGRDHPELQGLIGLLANTLAVRADVTGEPSYLDLVTRVRDRLRTAHPHQEAPFEAVVEALAPGRELSHDPLVQVMLAYDDDTRLTLGLPPGTTAQRLELLLDDAKFDLLLSVQRDGDDLAAHLVYRTDLFEPGTIRHWARAFETLLDGLLDRPDLPVSAVDLLPPEERRRILYDWNRTAAPAPARLVPDLVAERAAACPDATALVHGTTRLTYRELLERADHLADRLRAAGVGPGVPVGLCLPRGAEMAVAALGVLRAGGAYVPLDPGHPEARLRFMIADSGARLLIADGPRDLGVPVATFGEGRIPAVGPVPAAPPGPADLAYILYTSGSTGTPKGVAVEHRALLNLATAVRPQFPVTGEDRVLQYVSFGFDVAVSDLFFAFVAGAELHVAAEGERLGDDLYARLRDSRITYAFLPPSAAMSLPCPPDALPDLRTLAVGGEACPPELVERWAGPGRRVVDAYGPSETTVYATTADLVPGRPVVIGRPVAGARAYVLDERLRPVPVGVTGEIYLAGSGMARGYANRPGMTAERFAADPFGPPGERMYRTGDLGRYDADGVLSYLGRVDTQVKLRGFRVELGEIETVLAAHPRVSVAAATVREDRLAVYAVLARDPGPGNGGQLTNDTGPGNGGEPASDTGSGNGEEPASGAEEADGGRRGRGEPWGAAEVRAWLGARLPGYMVPDLVVFLEELPVNASGKVDRARLPEPPLTRPDLAAPYTAPATPAERRLAGVWAEVLGLAQVGLHDNFFDLGGNSIRLLAVLAALRERGQDGGLKLVDLFRHPTVATLATRLDGAGPDDHGEARGRGQDRRERLAARRTTRNVQRGGTQ</sequence>
<name>A0ABW1D2Y6_9ACTN</name>
<dbReference type="InterPro" id="IPR036736">
    <property type="entry name" value="ACP-like_sf"/>
</dbReference>
<protein>
    <submittedName>
        <fullName evidence="6">Amino acid adenylation domain-containing protein</fullName>
    </submittedName>
</protein>
<dbReference type="PROSITE" id="PS50075">
    <property type="entry name" value="CARRIER"/>
    <property type="match status" value="1"/>
</dbReference>
<dbReference type="InterPro" id="IPR023213">
    <property type="entry name" value="CAT-like_dom_sf"/>
</dbReference>
<dbReference type="PROSITE" id="PS00455">
    <property type="entry name" value="AMP_BINDING"/>
    <property type="match status" value="1"/>
</dbReference>
<dbReference type="SUPFAM" id="SSF47336">
    <property type="entry name" value="ACP-like"/>
    <property type="match status" value="1"/>
</dbReference>
<dbReference type="PANTHER" id="PTHR45527:SF1">
    <property type="entry name" value="FATTY ACID SYNTHASE"/>
    <property type="match status" value="1"/>
</dbReference>
<dbReference type="NCBIfam" id="TIGR01733">
    <property type="entry name" value="AA-adenyl-dom"/>
    <property type="match status" value="1"/>
</dbReference>
<dbReference type="Pfam" id="PF00501">
    <property type="entry name" value="AMP-binding"/>
    <property type="match status" value="1"/>
</dbReference>
<dbReference type="InterPro" id="IPR001242">
    <property type="entry name" value="Condensation_dom"/>
</dbReference>
<feature type="compositionally biased region" description="Basic and acidic residues" evidence="4">
    <location>
        <begin position="1117"/>
        <end position="1135"/>
    </location>
</feature>
<dbReference type="Gene3D" id="3.30.559.30">
    <property type="entry name" value="Nonribosomal peptide synthetase, condensation domain"/>
    <property type="match status" value="1"/>
</dbReference>
<dbReference type="EMBL" id="JBHSPA010000073">
    <property type="protein sequence ID" value="MFC5832156.1"/>
    <property type="molecule type" value="Genomic_DNA"/>
</dbReference>
<feature type="domain" description="Carrier" evidence="5">
    <location>
        <begin position="1040"/>
        <end position="1116"/>
    </location>
</feature>
<keyword evidence="3" id="KW-0597">Phosphoprotein</keyword>
<proteinExistence type="predicted"/>
<dbReference type="InterPro" id="IPR009081">
    <property type="entry name" value="PP-bd_ACP"/>
</dbReference>
<dbReference type="RefSeq" id="WP_379521610.1">
    <property type="nucleotide sequence ID" value="NZ_JBHSPA010000073.1"/>
</dbReference>
<dbReference type="SUPFAM" id="SSF52777">
    <property type="entry name" value="CoA-dependent acyltransferases"/>
    <property type="match status" value="2"/>
</dbReference>
<gene>
    <name evidence="6" type="ORF">ACFPZ3_50620</name>
</gene>
<organism evidence="6 7">
    <name type="scientific">Nonomuraea insulae</name>
    <dbReference type="NCBI Taxonomy" id="1616787"/>
    <lineage>
        <taxon>Bacteria</taxon>
        <taxon>Bacillati</taxon>
        <taxon>Actinomycetota</taxon>
        <taxon>Actinomycetes</taxon>
        <taxon>Streptosporangiales</taxon>
        <taxon>Streptosporangiaceae</taxon>
        <taxon>Nonomuraea</taxon>
    </lineage>
</organism>
<dbReference type="InterPro" id="IPR010071">
    <property type="entry name" value="AA_adenyl_dom"/>
</dbReference>
<evidence type="ECO:0000256" key="1">
    <source>
        <dbReference type="ARBA" id="ARBA00001957"/>
    </source>
</evidence>
<dbReference type="CDD" id="cd19531">
    <property type="entry name" value="LCL_NRPS-like"/>
    <property type="match status" value="1"/>
</dbReference>
<evidence type="ECO:0000256" key="2">
    <source>
        <dbReference type="ARBA" id="ARBA00022450"/>
    </source>
</evidence>
<dbReference type="Pfam" id="PF00550">
    <property type="entry name" value="PP-binding"/>
    <property type="match status" value="1"/>
</dbReference>
<dbReference type="Gene3D" id="3.30.300.30">
    <property type="match status" value="1"/>
</dbReference>
<feature type="compositionally biased region" description="Pro residues" evidence="4">
    <location>
        <begin position="187"/>
        <end position="209"/>
    </location>
</feature>
<accession>A0ABW1D2Y6</accession>
<feature type="region of interest" description="Disordered" evidence="4">
    <location>
        <begin position="1111"/>
        <end position="1149"/>
    </location>
</feature>
<reference evidence="7" key="1">
    <citation type="journal article" date="2019" name="Int. J. Syst. Evol. Microbiol.">
        <title>The Global Catalogue of Microorganisms (GCM) 10K type strain sequencing project: providing services to taxonomists for standard genome sequencing and annotation.</title>
        <authorList>
            <consortium name="The Broad Institute Genomics Platform"/>
            <consortium name="The Broad Institute Genome Sequencing Center for Infectious Disease"/>
            <person name="Wu L."/>
            <person name="Ma J."/>
        </authorList>
    </citation>
    <scope>NUCLEOTIDE SEQUENCE [LARGE SCALE GENOMIC DNA]</scope>
    <source>
        <strain evidence="7">CCUG 53903</strain>
    </source>
</reference>
<dbReference type="PROSITE" id="PS00012">
    <property type="entry name" value="PHOSPHOPANTETHEINE"/>
    <property type="match status" value="1"/>
</dbReference>
<evidence type="ECO:0000313" key="6">
    <source>
        <dbReference type="EMBL" id="MFC5832156.1"/>
    </source>
</evidence>
<evidence type="ECO:0000256" key="3">
    <source>
        <dbReference type="ARBA" id="ARBA00022553"/>
    </source>
</evidence>
<dbReference type="InterPro" id="IPR020845">
    <property type="entry name" value="AMP-binding_CS"/>
</dbReference>
<dbReference type="Pfam" id="PF00668">
    <property type="entry name" value="Condensation"/>
    <property type="match status" value="2"/>
</dbReference>
<dbReference type="PANTHER" id="PTHR45527">
    <property type="entry name" value="NONRIBOSOMAL PEPTIDE SYNTHETASE"/>
    <property type="match status" value="1"/>
</dbReference>
<dbReference type="InterPro" id="IPR000873">
    <property type="entry name" value="AMP-dep_synth/lig_dom"/>
</dbReference>
<dbReference type="InterPro" id="IPR042099">
    <property type="entry name" value="ANL_N_sf"/>
</dbReference>
<dbReference type="Proteomes" id="UP001596058">
    <property type="component" value="Unassembled WGS sequence"/>
</dbReference>
<evidence type="ECO:0000313" key="7">
    <source>
        <dbReference type="Proteomes" id="UP001596058"/>
    </source>
</evidence>
<feature type="compositionally biased region" description="Polar residues" evidence="4">
    <location>
        <begin position="159"/>
        <end position="171"/>
    </location>
</feature>
<dbReference type="InterPro" id="IPR006162">
    <property type="entry name" value="Ppantetheine_attach_site"/>
</dbReference>
<dbReference type="CDD" id="cd05930">
    <property type="entry name" value="A_NRPS"/>
    <property type="match status" value="1"/>
</dbReference>
<dbReference type="SUPFAM" id="SSF56801">
    <property type="entry name" value="Acetyl-CoA synthetase-like"/>
    <property type="match status" value="1"/>
</dbReference>
<dbReference type="Gene3D" id="3.40.50.12780">
    <property type="entry name" value="N-terminal domain of ligase-like"/>
    <property type="match status" value="1"/>
</dbReference>
<keyword evidence="2" id="KW-0596">Phosphopantetheine</keyword>
<dbReference type="Gene3D" id="3.30.559.10">
    <property type="entry name" value="Chloramphenicol acetyltransferase-like domain"/>
    <property type="match status" value="1"/>
</dbReference>
<dbReference type="InterPro" id="IPR045851">
    <property type="entry name" value="AMP-bd_C_sf"/>
</dbReference>
<comment type="cofactor">
    <cofactor evidence="1">
        <name>pantetheine 4'-phosphate</name>
        <dbReference type="ChEBI" id="CHEBI:47942"/>
    </cofactor>
</comment>
<comment type="caution">
    <text evidence="6">The sequence shown here is derived from an EMBL/GenBank/DDBJ whole genome shotgun (WGS) entry which is preliminary data.</text>
</comment>
<evidence type="ECO:0000259" key="5">
    <source>
        <dbReference type="PROSITE" id="PS50075"/>
    </source>
</evidence>
<evidence type="ECO:0000256" key="4">
    <source>
        <dbReference type="SAM" id="MobiDB-lite"/>
    </source>
</evidence>